<dbReference type="STRING" id="15368.I1HRN4"/>
<gene>
    <name evidence="13" type="primary">LOC100843055</name>
    <name evidence="12" type="ORF">BRADI_2g50120v3</name>
</gene>
<protein>
    <recommendedName>
        <fullName evidence="9">Auxin response factor</fullName>
    </recommendedName>
</protein>
<evidence type="ECO:0000256" key="4">
    <source>
        <dbReference type="ARBA" id="ARBA00023015"/>
    </source>
</evidence>
<keyword evidence="6 9" id="KW-0804">Transcription</keyword>
<dbReference type="ExpressionAtlas" id="I1HRN4">
    <property type="expression patterns" value="baseline and differential"/>
</dbReference>
<feature type="region of interest" description="Disordered" evidence="10">
    <location>
        <begin position="558"/>
        <end position="590"/>
    </location>
</feature>
<reference evidence="13" key="3">
    <citation type="submission" date="2018-08" db="UniProtKB">
        <authorList>
            <consortium name="EnsemblPlants"/>
        </authorList>
    </citation>
    <scope>IDENTIFICATION</scope>
    <source>
        <strain evidence="13">cv. Bd21</strain>
    </source>
</reference>
<comment type="function">
    <text evidence="1 9">Auxin response factors (ARFs) are transcriptional factors that bind specifically to the DNA sequence 5'-TGTCTC-3' found in the auxin-responsive promoter elements (AuxREs).</text>
</comment>
<dbReference type="HOGENOM" id="CLU_002626_2_2_1"/>
<dbReference type="eggNOG" id="ENOG502QQSY">
    <property type="taxonomic scope" value="Eukaryota"/>
</dbReference>
<dbReference type="Gramene" id="KQK09724">
    <property type="protein sequence ID" value="KQK09724"/>
    <property type="gene ID" value="BRADI_2g50120v3"/>
</dbReference>
<dbReference type="PROSITE" id="PS50863">
    <property type="entry name" value="B3"/>
    <property type="match status" value="1"/>
</dbReference>
<feature type="region of interest" description="Disordered" evidence="10">
    <location>
        <begin position="1"/>
        <end position="20"/>
    </location>
</feature>
<proteinExistence type="inferred from homology"/>
<dbReference type="OrthoDB" id="624437at2759"/>
<evidence type="ECO:0000313" key="14">
    <source>
        <dbReference type="Proteomes" id="UP000008810"/>
    </source>
</evidence>
<dbReference type="PANTHER" id="PTHR31384">
    <property type="entry name" value="AUXIN RESPONSE FACTOR 4-RELATED"/>
    <property type="match status" value="1"/>
</dbReference>
<evidence type="ECO:0000256" key="1">
    <source>
        <dbReference type="ARBA" id="ARBA00003182"/>
    </source>
</evidence>
<reference evidence="12 13" key="1">
    <citation type="journal article" date="2010" name="Nature">
        <title>Genome sequencing and analysis of the model grass Brachypodium distachyon.</title>
        <authorList>
            <consortium name="International Brachypodium Initiative"/>
        </authorList>
    </citation>
    <scope>NUCLEOTIDE SEQUENCE [LARGE SCALE GENOMIC DNA]</scope>
    <source>
        <strain evidence="12">Bd21</strain>
        <strain evidence="13">cv. Bd21</strain>
    </source>
</reference>
<dbReference type="InterPro" id="IPR044835">
    <property type="entry name" value="ARF_plant"/>
</dbReference>
<dbReference type="InterPro" id="IPR010525">
    <property type="entry name" value="ARF_dom"/>
</dbReference>
<name>I1HRN4_BRADI</name>
<dbReference type="EMBL" id="CM000881">
    <property type="protein sequence ID" value="KQK09724.2"/>
    <property type="molecule type" value="Genomic_DNA"/>
</dbReference>
<organism evidence="12">
    <name type="scientific">Brachypodium distachyon</name>
    <name type="common">Purple false brome</name>
    <name type="synonym">Trachynia distachya</name>
    <dbReference type="NCBI Taxonomy" id="15368"/>
    <lineage>
        <taxon>Eukaryota</taxon>
        <taxon>Viridiplantae</taxon>
        <taxon>Streptophyta</taxon>
        <taxon>Embryophyta</taxon>
        <taxon>Tracheophyta</taxon>
        <taxon>Spermatophyta</taxon>
        <taxon>Magnoliopsida</taxon>
        <taxon>Liliopsida</taxon>
        <taxon>Poales</taxon>
        <taxon>Poaceae</taxon>
        <taxon>BOP clade</taxon>
        <taxon>Pooideae</taxon>
        <taxon>Stipodae</taxon>
        <taxon>Brachypodieae</taxon>
        <taxon>Brachypodium</taxon>
    </lineage>
</organism>
<dbReference type="GO" id="GO:0000976">
    <property type="term" value="F:transcription cis-regulatory region binding"/>
    <property type="evidence" value="ECO:0000318"/>
    <property type="project" value="GO_Central"/>
</dbReference>
<dbReference type="InterPro" id="IPR015300">
    <property type="entry name" value="DNA-bd_pseudobarrel_sf"/>
</dbReference>
<comment type="subunit">
    <text evidence="9">Homodimers and heterodimers.</text>
</comment>
<dbReference type="EnsemblPlants" id="KQK09724">
    <property type="protein sequence ID" value="KQK09724"/>
    <property type="gene ID" value="BRADI_2g50120v3"/>
</dbReference>
<evidence type="ECO:0000256" key="7">
    <source>
        <dbReference type="ARBA" id="ARBA00023242"/>
    </source>
</evidence>
<dbReference type="AlphaFoldDB" id="I1HRN4"/>
<dbReference type="OMA" id="FDAWRFL"/>
<dbReference type="SMART" id="SM01019">
    <property type="entry name" value="B3"/>
    <property type="match status" value="1"/>
</dbReference>
<dbReference type="FunFam" id="2.40.330.10:FF:000001">
    <property type="entry name" value="Auxin response factor"/>
    <property type="match status" value="1"/>
</dbReference>
<keyword evidence="5 9" id="KW-0238">DNA-binding</keyword>
<feature type="domain" description="TF-B3" evidence="11">
    <location>
        <begin position="132"/>
        <end position="234"/>
    </location>
</feature>
<dbReference type="Gene3D" id="2.30.30.1040">
    <property type="match status" value="1"/>
</dbReference>
<dbReference type="InterPro" id="IPR003340">
    <property type="entry name" value="B3_DNA-bd"/>
</dbReference>
<dbReference type="GO" id="GO:0009734">
    <property type="term" value="P:auxin-activated signaling pathway"/>
    <property type="evidence" value="ECO:0007669"/>
    <property type="project" value="UniProtKB-KW"/>
</dbReference>
<dbReference type="Gene3D" id="2.40.330.10">
    <property type="entry name" value="DNA-binding pseudobarrel domain"/>
    <property type="match status" value="1"/>
</dbReference>
<accession>I1HRN4</accession>
<evidence type="ECO:0000256" key="2">
    <source>
        <dbReference type="ARBA" id="ARBA00004123"/>
    </source>
</evidence>
<accession>A0A0Q3JBW3</accession>
<dbReference type="PANTHER" id="PTHR31384:SF13">
    <property type="entry name" value="AUXIN RESPONSE FACTOR 3"/>
    <property type="match status" value="1"/>
</dbReference>
<evidence type="ECO:0000256" key="9">
    <source>
        <dbReference type="RuleBase" id="RU004561"/>
    </source>
</evidence>
<comment type="subcellular location">
    <subcellularLocation>
        <location evidence="2 9">Nucleus</location>
    </subcellularLocation>
</comment>
<evidence type="ECO:0000313" key="13">
    <source>
        <dbReference type="EnsemblPlants" id="KQK09724"/>
    </source>
</evidence>
<evidence type="ECO:0000256" key="6">
    <source>
        <dbReference type="ARBA" id="ARBA00023163"/>
    </source>
</evidence>
<dbReference type="RefSeq" id="XP_024315553.1">
    <property type="nucleotide sequence ID" value="XM_024459785.1"/>
</dbReference>
<evidence type="ECO:0000256" key="10">
    <source>
        <dbReference type="SAM" id="MobiDB-lite"/>
    </source>
</evidence>
<sequence length="657" mass="71095">MGIDLNAADDNRDARAPPPSPTAVCRELWHACAGPIVALPRRGSKVVYLPQAHLAAAGCGGDVAVALPPHVACRVVDVELCADPSTDEVYARLALMAEGEVFERNMEGGRNEGEDDTEDGDGERKSRMLQMFCKTLTASDTSTHGGFSVPRRAAEDCFSPLDYQQIRPSQELVAKDLHGAKWRFRHIYRGQPRRHLLTTGWSSFVNKKKLVSGDAVLFLRGDDGELKLGVRRAIQLKNESLFKAFSSNSSKMNALSAVANSLKHRSVFHICYNPRDAASEFIVPYWKFLKSLNHPFCIGMRFKIQYGSEDVNERRSGMITGVTEVDPIRWPGSNWRSLLVRWEDGTDCNSQNRLSPWEIEIVGGSVSIAQSLPASSSKRTKLCSQSNLDVPTLYGNGCPDSMGTDKLPRVLQGQELMGSGTHRVTCSPQQAGVTEFKCSDGMGFITNTRSCMLSGPTSRLPARNSGFSYQSVGFGESVGFPEVLQGQEISQTVPLFQGTVSDTCSAKGRYGLHNMRTSYAVSGGLSSAIQGRSLSLSTQPPAEMASPLPTVVPQLGLSSKNKDGDANGSQPEPFGIVKASTPGDAVKIGPDGRKVARSSCMLFGFSLTEKILPTEEDCVKEGNHETDCQNPRMLDLFGYGHATPGALHALCAAPLGI</sequence>
<dbReference type="FunFam" id="2.30.30.1040:FF:000001">
    <property type="entry name" value="Auxin response factor"/>
    <property type="match status" value="1"/>
</dbReference>
<dbReference type="EnsemblPlants" id="KQK09770">
    <property type="protein sequence ID" value="KQK09770"/>
    <property type="gene ID" value="BRADI_2g50120v3"/>
</dbReference>
<keyword evidence="4 9" id="KW-0805">Transcription regulation</keyword>
<dbReference type="Gramene" id="KQK09770">
    <property type="protein sequence ID" value="KQK09770"/>
    <property type="gene ID" value="BRADI_2g50120v3"/>
</dbReference>
<dbReference type="GeneID" id="100843055"/>
<reference evidence="12" key="2">
    <citation type="submission" date="2017-06" db="EMBL/GenBank/DDBJ databases">
        <title>WGS assembly of Brachypodium distachyon.</title>
        <authorList>
            <consortium name="The International Brachypodium Initiative"/>
            <person name="Lucas S."/>
            <person name="Harmon-Smith M."/>
            <person name="Lail K."/>
            <person name="Tice H."/>
            <person name="Grimwood J."/>
            <person name="Bruce D."/>
            <person name="Barry K."/>
            <person name="Shu S."/>
            <person name="Lindquist E."/>
            <person name="Wang M."/>
            <person name="Pitluck S."/>
            <person name="Vogel J.P."/>
            <person name="Garvin D.F."/>
            <person name="Mockler T.C."/>
            <person name="Schmutz J."/>
            <person name="Rokhsar D."/>
            <person name="Bevan M.W."/>
        </authorList>
    </citation>
    <scope>NUCLEOTIDE SEQUENCE</scope>
    <source>
        <strain evidence="12">Bd21</strain>
    </source>
</reference>
<dbReference type="CDD" id="cd10017">
    <property type="entry name" value="B3_DNA"/>
    <property type="match status" value="1"/>
</dbReference>
<evidence type="ECO:0000256" key="8">
    <source>
        <dbReference type="ARBA" id="ARBA00023294"/>
    </source>
</evidence>
<evidence type="ECO:0000256" key="5">
    <source>
        <dbReference type="ARBA" id="ARBA00023125"/>
    </source>
</evidence>
<evidence type="ECO:0000256" key="3">
    <source>
        <dbReference type="ARBA" id="ARBA00007853"/>
    </source>
</evidence>
<keyword evidence="7 9" id="KW-0539">Nucleus</keyword>
<dbReference type="SUPFAM" id="SSF101936">
    <property type="entry name" value="DNA-binding pseudobarrel domain"/>
    <property type="match status" value="1"/>
</dbReference>
<dbReference type="GO" id="GO:0006355">
    <property type="term" value="P:regulation of DNA-templated transcription"/>
    <property type="evidence" value="ECO:0000318"/>
    <property type="project" value="GO_Central"/>
</dbReference>
<keyword evidence="8 9" id="KW-0927">Auxin signaling pathway</keyword>
<dbReference type="EMBL" id="CM000881">
    <property type="protein sequence ID" value="KQK09770.1"/>
    <property type="molecule type" value="Genomic_DNA"/>
</dbReference>
<dbReference type="Pfam" id="PF06507">
    <property type="entry name" value="ARF_AD"/>
    <property type="match status" value="1"/>
</dbReference>
<dbReference type="Pfam" id="PF02362">
    <property type="entry name" value="B3"/>
    <property type="match status" value="1"/>
</dbReference>
<dbReference type="Proteomes" id="UP000008810">
    <property type="component" value="Chromosome 2"/>
</dbReference>
<comment type="similarity">
    <text evidence="3 9">Belongs to the ARF family.</text>
</comment>
<evidence type="ECO:0000259" key="11">
    <source>
        <dbReference type="PROSITE" id="PS50863"/>
    </source>
</evidence>
<keyword evidence="14" id="KW-1185">Reference proteome</keyword>
<evidence type="ECO:0000313" key="12">
    <source>
        <dbReference type="EMBL" id="KQK09724.2"/>
    </source>
</evidence>
<dbReference type="GO" id="GO:0005634">
    <property type="term" value="C:nucleus"/>
    <property type="evidence" value="ECO:0000318"/>
    <property type="project" value="GO_Central"/>
</dbReference>